<dbReference type="AlphaFoldDB" id="U9V8L6"/>
<name>U9V8L6_RHIID</name>
<dbReference type="VEuPathDB" id="FungiDB:RhiirFUN_000182"/>
<protein>
    <submittedName>
        <fullName evidence="2">Uncharacterized protein</fullName>
    </submittedName>
</protein>
<proteinExistence type="predicted"/>
<dbReference type="Proteomes" id="UP000018888">
    <property type="component" value="Unassembled WGS sequence"/>
</dbReference>
<reference evidence="2" key="2">
    <citation type="submission" date="2013-07" db="EMBL/GenBank/DDBJ databases">
        <title>The genome of an arbuscular mycorrhizal fungus provides insights into the evolution of the oldest plant symbiosis.</title>
        <authorList>
            <consortium name="DOE Joint Genome Institute"/>
            <person name="Tisserant E."/>
            <person name="Malbreil M."/>
            <person name="Kuo A."/>
            <person name="Kohler A."/>
            <person name="Symeonidi A."/>
            <person name="Balestrini R."/>
            <person name="Charron P."/>
            <person name="Duensing N."/>
            <person name="Frei-dit-Frey N."/>
            <person name="Gianinazzi-Pearson V."/>
            <person name="Gilbert B."/>
            <person name="Handa Y."/>
            <person name="Hijri M."/>
            <person name="Kaul R."/>
            <person name="Kawaguchi M."/>
            <person name="Krajinski F."/>
            <person name="Lammers P."/>
            <person name="Lapierre D."/>
            <person name="Masclaux F.G."/>
            <person name="Murat C."/>
            <person name="Morin E."/>
            <person name="Ndikumana S."/>
            <person name="Pagni M."/>
            <person name="Petitpierre D."/>
            <person name="Requena N."/>
            <person name="Rosikiewicz P."/>
            <person name="Riley R."/>
            <person name="Saito K."/>
            <person name="San Clemente H."/>
            <person name="Shapiro H."/>
            <person name="van Tuinen D."/>
            <person name="Becard G."/>
            <person name="Bonfante P."/>
            <person name="Paszkowski U."/>
            <person name="Shachar-Hill Y."/>
            <person name="Young J.P."/>
            <person name="Sanders I.R."/>
            <person name="Henrissat B."/>
            <person name="Rensing S.A."/>
            <person name="Grigoriev I.V."/>
            <person name="Corradi N."/>
            <person name="Roux C."/>
            <person name="Martin F."/>
        </authorList>
    </citation>
    <scope>NUCLEOTIDE SEQUENCE</scope>
    <source>
        <strain evidence="2">DAOM 197198</strain>
    </source>
</reference>
<dbReference type="HOGENOM" id="CLU_1111845_0_0_1"/>
<dbReference type="EMBL" id="AUPC02000098">
    <property type="protein sequence ID" value="POG72197.1"/>
    <property type="molecule type" value="Genomic_DNA"/>
</dbReference>
<evidence type="ECO:0000256" key="1">
    <source>
        <dbReference type="SAM" id="MobiDB-lite"/>
    </source>
</evidence>
<organism evidence="2">
    <name type="scientific">Rhizophagus irregularis (strain DAOM 181602 / DAOM 197198 / MUCL 43194)</name>
    <name type="common">Arbuscular mycorrhizal fungus</name>
    <name type="synonym">Glomus intraradices</name>
    <dbReference type="NCBI Taxonomy" id="747089"/>
    <lineage>
        <taxon>Eukaryota</taxon>
        <taxon>Fungi</taxon>
        <taxon>Fungi incertae sedis</taxon>
        <taxon>Mucoromycota</taxon>
        <taxon>Glomeromycotina</taxon>
        <taxon>Glomeromycetes</taxon>
        <taxon>Glomerales</taxon>
        <taxon>Glomeraceae</taxon>
        <taxon>Rhizophagus</taxon>
    </lineage>
</organism>
<accession>U9V8L6</accession>
<reference evidence="3 4" key="3">
    <citation type="journal article" date="2018" name="New Phytol.">
        <title>High intraspecific genome diversity in the model arbuscular mycorrhizal symbiont Rhizophagus irregularis.</title>
        <authorList>
            <person name="Chen E.C.H."/>
            <person name="Morin E."/>
            <person name="Beaudet D."/>
            <person name="Noel J."/>
            <person name="Yildirir G."/>
            <person name="Ndikumana S."/>
            <person name="Charron P."/>
            <person name="St-Onge C."/>
            <person name="Giorgi J."/>
            <person name="Kruger M."/>
            <person name="Marton T."/>
            <person name="Ropars J."/>
            <person name="Grigoriev I.V."/>
            <person name="Hainaut M."/>
            <person name="Henrissat B."/>
            <person name="Roux C."/>
            <person name="Martin F."/>
            <person name="Corradi N."/>
        </authorList>
    </citation>
    <scope>NUCLEOTIDE SEQUENCE [LARGE SCALE GENOMIC DNA]</scope>
    <source>
        <strain evidence="4">DAOM 181602 / DAOM 197198 / MUCL 43194</strain>
        <strain evidence="3">DAOM 197198</strain>
    </source>
</reference>
<reference evidence="3 4" key="1">
    <citation type="journal article" date="2013" name="Proc. Natl. Acad. Sci. U.S.A.">
        <title>Genome of an arbuscular mycorrhizal fungus provides insight into the oldest plant symbiosis.</title>
        <authorList>
            <person name="Tisserant E."/>
            <person name="Malbreil M."/>
            <person name="Kuo A."/>
            <person name="Kohler A."/>
            <person name="Symeonidi A."/>
            <person name="Balestrini R."/>
            <person name="Charron P."/>
            <person name="Duensing N."/>
            <person name="Frei Dit Frey N."/>
            <person name="Gianinazzi-Pearson V."/>
            <person name="Gilbert L.B."/>
            <person name="Handa Y."/>
            <person name="Herr J.R."/>
            <person name="Hijri M."/>
            <person name="Koul R."/>
            <person name="Kawaguchi M."/>
            <person name="Krajinski F."/>
            <person name="Lammers P.J."/>
            <person name="Masclaux F.G."/>
            <person name="Murat C."/>
            <person name="Morin E."/>
            <person name="Ndikumana S."/>
            <person name="Pagni M."/>
            <person name="Petitpierre D."/>
            <person name="Requena N."/>
            <person name="Rosikiewicz P."/>
            <person name="Riley R."/>
            <person name="Saito K."/>
            <person name="San Clemente H."/>
            <person name="Shapiro H."/>
            <person name="van Tuinen D."/>
            <person name="Becard G."/>
            <person name="Bonfante P."/>
            <person name="Paszkowski U."/>
            <person name="Shachar-Hill Y.Y."/>
            <person name="Tuskan G.A."/>
            <person name="Young P.W."/>
            <person name="Sanders I.R."/>
            <person name="Henrissat B."/>
            <person name="Rensing S.A."/>
            <person name="Grigoriev I.V."/>
            <person name="Corradi N."/>
            <person name="Roux C."/>
            <person name="Martin F."/>
        </authorList>
    </citation>
    <scope>NUCLEOTIDE SEQUENCE [LARGE SCALE GENOMIC DNA]</scope>
    <source>
        <strain evidence="4">DAOM 181602 / DAOM 197198 / MUCL 43194</strain>
        <strain evidence="3">DAOM 197198</strain>
    </source>
</reference>
<evidence type="ECO:0000313" key="2">
    <source>
        <dbReference type="EMBL" id="ESA24266.1"/>
    </source>
</evidence>
<gene>
    <name evidence="3" type="ORF">GLOIN_2v1773864</name>
    <name evidence="2" type="ORF">GLOINDRAFT_14576</name>
</gene>
<dbReference type="EMBL" id="KI274071">
    <property type="protein sequence ID" value="ESA24266.1"/>
    <property type="molecule type" value="Genomic_DNA"/>
</dbReference>
<feature type="region of interest" description="Disordered" evidence="1">
    <location>
        <begin position="1"/>
        <end position="66"/>
    </location>
</feature>
<evidence type="ECO:0000313" key="3">
    <source>
        <dbReference type="EMBL" id="POG72197.1"/>
    </source>
</evidence>
<feature type="compositionally biased region" description="Polar residues" evidence="1">
    <location>
        <begin position="47"/>
        <end position="56"/>
    </location>
</feature>
<evidence type="ECO:0000313" key="4">
    <source>
        <dbReference type="Proteomes" id="UP000018888"/>
    </source>
</evidence>
<sequence>MSSPHKIFKATQEPDKLLGGTRKQARKINEQENKAGPAKPTAPPPANQSRDAMSQDNSKEKAPSSYTEGATIYYIPHESQTHNNNDGMSFTSIPNAQVQGILEARGFDLPNSELLDLGGKDGRPSSSPTFSRYSFNYYAKIPSILNDTQTHDHDEWASDTIPNPQTHDGRTSTIIFNPQTYGGRVSSSLTLLRYSSNYYARIPSILNGLQTLPSFPWFLNNPNENNEISLPPVCGDSASQQIHLHTLEPVHKPEDPELPFRL</sequence>
<keyword evidence="4" id="KW-1185">Reference proteome</keyword>